<dbReference type="Proteomes" id="UP000663193">
    <property type="component" value="Chromosome 6"/>
</dbReference>
<name>A0A7U2HZB7_PHANO</name>
<dbReference type="VEuPathDB" id="FungiDB:JI435_303880"/>
<feature type="transmembrane region" description="Helical" evidence="1">
    <location>
        <begin position="45"/>
        <end position="70"/>
    </location>
</feature>
<keyword evidence="3" id="KW-1185">Reference proteome</keyword>
<reference evidence="3" key="1">
    <citation type="journal article" date="2021" name="BMC Genomics">
        <title>Chromosome-level genome assembly and manually-curated proteome of model necrotroph Parastagonospora nodorum Sn15 reveals a genome-wide trove of candidate effector homologs, and redundancy of virulence-related functions within an accessory chromosome.</title>
        <authorList>
            <person name="Bertazzoni S."/>
            <person name="Jones D.A.B."/>
            <person name="Phan H.T."/>
            <person name="Tan K.-C."/>
            <person name="Hane J.K."/>
        </authorList>
    </citation>
    <scope>NUCLEOTIDE SEQUENCE [LARGE SCALE GENOMIC DNA]</scope>
    <source>
        <strain evidence="3">SN15 / ATCC MYA-4574 / FGSC 10173)</strain>
    </source>
</reference>
<sequence>MPDHPVAMRDQLSFATTAPSTDNLPHSNKRAVQPITTIKSTISSIMFYVLAYTISMIVLAFVTISVAQIMSISAPLWIAWLVGVVCAAAVYEAWWEIGGW</sequence>
<keyword evidence="1" id="KW-1133">Transmembrane helix</keyword>
<dbReference type="EMBL" id="CP069028">
    <property type="protein sequence ID" value="QRC95939.1"/>
    <property type="molecule type" value="Genomic_DNA"/>
</dbReference>
<accession>A0A7U2HZB7</accession>
<keyword evidence="1" id="KW-0812">Transmembrane</keyword>
<gene>
    <name evidence="2" type="ORF">JI435_303880</name>
</gene>
<evidence type="ECO:0000256" key="1">
    <source>
        <dbReference type="SAM" id="Phobius"/>
    </source>
</evidence>
<evidence type="ECO:0000313" key="3">
    <source>
        <dbReference type="Proteomes" id="UP000663193"/>
    </source>
</evidence>
<evidence type="ECO:0000313" key="2">
    <source>
        <dbReference type="EMBL" id="QRC95939.1"/>
    </source>
</evidence>
<dbReference type="AlphaFoldDB" id="A0A7U2HZB7"/>
<proteinExistence type="predicted"/>
<feature type="transmembrane region" description="Helical" evidence="1">
    <location>
        <begin position="76"/>
        <end position="95"/>
    </location>
</feature>
<keyword evidence="1" id="KW-0472">Membrane</keyword>
<organism evidence="2 3">
    <name type="scientific">Phaeosphaeria nodorum (strain SN15 / ATCC MYA-4574 / FGSC 10173)</name>
    <name type="common">Glume blotch fungus</name>
    <name type="synonym">Parastagonospora nodorum</name>
    <dbReference type="NCBI Taxonomy" id="321614"/>
    <lineage>
        <taxon>Eukaryota</taxon>
        <taxon>Fungi</taxon>
        <taxon>Dikarya</taxon>
        <taxon>Ascomycota</taxon>
        <taxon>Pezizomycotina</taxon>
        <taxon>Dothideomycetes</taxon>
        <taxon>Pleosporomycetidae</taxon>
        <taxon>Pleosporales</taxon>
        <taxon>Pleosporineae</taxon>
        <taxon>Phaeosphaeriaceae</taxon>
        <taxon>Parastagonospora</taxon>
    </lineage>
</organism>
<protein>
    <submittedName>
        <fullName evidence="2">Uncharacterized protein</fullName>
    </submittedName>
</protein>